<dbReference type="CDD" id="cd00622">
    <property type="entry name" value="PLPDE_III_ODC"/>
    <property type="match status" value="1"/>
</dbReference>
<dbReference type="FunCoup" id="A0A165L638">
    <property type="interactions" value="313"/>
</dbReference>
<dbReference type="GO" id="GO:0005737">
    <property type="term" value="C:cytoplasm"/>
    <property type="evidence" value="ECO:0007669"/>
    <property type="project" value="TreeGrafter"/>
</dbReference>
<dbReference type="Gene3D" id="2.40.37.10">
    <property type="entry name" value="Lyase, Ornithine Decarboxylase, Chain A, domain 1"/>
    <property type="match status" value="1"/>
</dbReference>
<organism evidence="11 12">
    <name type="scientific">Exidia glandulosa HHB12029</name>
    <dbReference type="NCBI Taxonomy" id="1314781"/>
    <lineage>
        <taxon>Eukaryota</taxon>
        <taxon>Fungi</taxon>
        <taxon>Dikarya</taxon>
        <taxon>Basidiomycota</taxon>
        <taxon>Agaricomycotina</taxon>
        <taxon>Agaricomycetes</taxon>
        <taxon>Auriculariales</taxon>
        <taxon>Exidiaceae</taxon>
        <taxon>Exidia</taxon>
    </lineage>
</organism>
<evidence type="ECO:0000256" key="2">
    <source>
        <dbReference type="ARBA" id="ARBA00008872"/>
    </source>
</evidence>
<comment type="pathway">
    <text evidence="5">Amine and polyamine biosynthesis; putrescine biosynthesis via L-ornithine pathway; putrescine from L-ornithine: step 1/1.</text>
</comment>
<dbReference type="GO" id="GO:0033387">
    <property type="term" value="P:putrescine biosynthetic process from arginine, via ornithine"/>
    <property type="evidence" value="ECO:0007669"/>
    <property type="project" value="TreeGrafter"/>
</dbReference>
<dbReference type="PROSITE" id="PS00878">
    <property type="entry name" value="ODR_DC_2_1"/>
    <property type="match status" value="1"/>
</dbReference>
<evidence type="ECO:0000256" key="1">
    <source>
        <dbReference type="ARBA" id="ARBA00001933"/>
    </source>
</evidence>
<dbReference type="InterPro" id="IPR009006">
    <property type="entry name" value="Ala_racemase/Decarboxylase_C"/>
</dbReference>
<comment type="subunit">
    <text evidence="7">Homodimer. Only the dimer is catalytically active, as the active sites are constructed of residues from both monomers.</text>
</comment>
<keyword evidence="12" id="KW-1185">Reference proteome</keyword>
<sequence length="469" mass="50854">MTQLDVLPPVEYDLNYLPPSATLPHVPAPPACDSVPIDVSVPGLPPLFHGHPDLHMNNGIISANHAGSTGEEDSEKAFFVADLSQVWRQHQRWKRALPDVEPFYAVKCNPDPYVLRLLKALGTGFDCASQGEISQVLSIGVDASRIIFANPCKPASFIRHAAKSDVALMTFDNTDELHKVARLYPGAKLVVRILTDDSSSLCRLGVKFGAPLADVPRLLACARGLNLNVVGVSFHVGSGCSDPNAFQDAIMRAHRAFAFGREAGYQFTLLDVGGGFEDLTFERSARAISDALAHYFPKSERESAGIRVIAEPGRFYVSTAFNLACNIIARRVREGDDEALDDDNETPRVMYYINDGVYGSFNCILFDHQVVYPHVLTVNGSFVSSTTASADLELCSVWGPTCDGIDCVSPVTRLPRALEVGDWLGFRNMGAYTICAASQFNGFKTSDVVYTSGVGVDSAAVRRALVSTD</sequence>
<dbReference type="InterPro" id="IPR022644">
    <property type="entry name" value="De-COase2_N"/>
</dbReference>
<dbReference type="PRINTS" id="PR01179">
    <property type="entry name" value="ODADCRBXLASE"/>
</dbReference>
<dbReference type="GO" id="GO:0004586">
    <property type="term" value="F:ornithine decarboxylase activity"/>
    <property type="evidence" value="ECO:0007669"/>
    <property type="project" value="UniProtKB-EC"/>
</dbReference>
<evidence type="ECO:0000256" key="3">
    <source>
        <dbReference type="ARBA" id="ARBA00022898"/>
    </source>
</evidence>
<evidence type="ECO:0000256" key="7">
    <source>
        <dbReference type="ARBA" id="ARBA00046672"/>
    </source>
</evidence>
<dbReference type="OrthoDB" id="5034579at2759"/>
<evidence type="ECO:0000256" key="6">
    <source>
        <dbReference type="ARBA" id="ARBA00034138"/>
    </source>
</evidence>
<feature type="domain" description="Orn/DAP/Arg decarboxylase 2 N-terminal" evidence="10">
    <location>
        <begin position="84"/>
        <end position="318"/>
    </location>
</feature>
<dbReference type="STRING" id="1314781.A0A165L638"/>
<keyword evidence="3 9" id="KW-0663">Pyridoxal phosphate</keyword>
<feature type="active site" description="Proton donor" evidence="9">
    <location>
        <position position="402"/>
    </location>
</feature>
<evidence type="ECO:0000313" key="11">
    <source>
        <dbReference type="EMBL" id="KZV97407.1"/>
    </source>
</evidence>
<dbReference type="SUPFAM" id="SSF50621">
    <property type="entry name" value="Alanine racemase C-terminal domain-like"/>
    <property type="match status" value="1"/>
</dbReference>
<dbReference type="Pfam" id="PF02784">
    <property type="entry name" value="Orn_Arg_deC_N"/>
    <property type="match status" value="1"/>
</dbReference>
<evidence type="ECO:0000256" key="5">
    <source>
        <dbReference type="ARBA" id="ARBA00034115"/>
    </source>
</evidence>
<dbReference type="FunFam" id="3.20.20.10:FF:000005">
    <property type="entry name" value="Ornithine decarboxylase"/>
    <property type="match status" value="1"/>
</dbReference>
<dbReference type="Proteomes" id="UP000077266">
    <property type="component" value="Unassembled WGS sequence"/>
</dbReference>
<dbReference type="InterPro" id="IPR002433">
    <property type="entry name" value="Orn_de-COase"/>
</dbReference>
<comment type="cofactor">
    <cofactor evidence="1 9">
        <name>pyridoxal 5'-phosphate</name>
        <dbReference type="ChEBI" id="CHEBI:597326"/>
    </cofactor>
</comment>
<evidence type="ECO:0000313" key="12">
    <source>
        <dbReference type="Proteomes" id="UP000077266"/>
    </source>
</evidence>
<comment type="catalytic activity">
    <reaction evidence="8">
        <text>L-ornithine + H(+) = putrescine + CO2</text>
        <dbReference type="Rhea" id="RHEA:22964"/>
        <dbReference type="ChEBI" id="CHEBI:15378"/>
        <dbReference type="ChEBI" id="CHEBI:16526"/>
        <dbReference type="ChEBI" id="CHEBI:46911"/>
        <dbReference type="ChEBI" id="CHEBI:326268"/>
        <dbReference type="EC" id="4.1.1.17"/>
    </reaction>
</comment>
<dbReference type="PRINTS" id="PR01182">
    <property type="entry name" value="ORNDCRBXLASE"/>
</dbReference>
<dbReference type="EC" id="4.1.1.17" evidence="6"/>
<dbReference type="Gene3D" id="3.20.20.10">
    <property type="entry name" value="Alanine racemase"/>
    <property type="match status" value="1"/>
</dbReference>
<name>A0A165L638_EXIGL</name>
<dbReference type="InterPro" id="IPR000183">
    <property type="entry name" value="Orn/DAP/Arg_de-COase"/>
</dbReference>
<reference evidence="11 12" key="1">
    <citation type="journal article" date="2016" name="Mol. Biol. Evol.">
        <title>Comparative Genomics of Early-Diverging Mushroom-Forming Fungi Provides Insights into the Origins of Lignocellulose Decay Capabilities.</title>
        <authorList>
            <person name="Nagy L.G."/>
            <person name="Riley R."/>
            <person name="Tritt A."/>
            <person name="Adam C."/>
            <person name="Daum C."/>
            <person name="Floudas D."/>
            <person name="Sun H."/>
            <person name="Yadav J.S."/>
            <person name="Pangilinan J."/>
            <person name="Larsson K.H."/>
            <person name="Matsuura K."/>
            <person name="Barry K."/>
            <person name="Labutti K."/>
            <person name="Kuo R."/>
            <person name="Ohm R.A."/>
            <person name="Bhattacharya S.S."/>
            <person name="Shirouzu T."/>
            <person name="Yoshinaga Y."/>
            <person name="Martin F.M."/>
            <person name="Grigoriev I.V."/>
            <person name="Hibbett D.S."/>
        </authorList>
    </citation>
    <scope>NUCLEOTIDE SEQUENCE [LARGE SCALE GENOMIC DNA]</scope>
    <source>
        <strain evidence="11 12">HHB12029</strain>
    </source>
</reference>
<protein>
    <recommendedName>
        <fullName evidence="6">ornithine decarboxylase</fullName>
        <ecNumber evidence="6">4.1.1.17</ecNumber>
    </recommendedName>
</protein>
<dbReference type="InterPro" id="IPR029066">
    <property type="entry name" value="PLP-binding_barrel"/>
</dbReference>
<feature type="modified residue" description="N6-(pyridoxal phosphate)lysine" evidence="9">
    <location>
        <position position="107"/>
    </location>
</feature>
<comment type="similarity">
    <text evidence="2">Belongs to the Orn/Lys/Arg decarboxylase class-II family.</text>
</comment>
<dbReference type="PANTHER" id="PTHR11482">
    <property type="entry name" value="ARGININE/DIAMINOPIMELATE/ORNITHINE DECARBOXYLASE"/>
    <property type="match status" value="1"/>
</dbReference>
<evidence type="ECO:0000259" key="10">
    <source>
        <dbReference type="Pfam" id="PF02784"/>
    </source>
</evidence>
<dbReference type="EMBL" id="KV425930">
    <property type="protein sequence ID" value="KZV97407.1"/>
    <property type="molecule type" value="Genomic_DNA"/>
</dbReference>
<evidence type="ECO:0000256" key="8">
    <source>
        <dbReference type="ARBA" id="ARBA00049127"/>
    </source>
</evidence>
<accession>A0A165L638</accession>
<evidence type="ECO:0000256" key="9">
    <source>
        <dbReference type="PIRSR" id="PIRSR600183-50"/>
    </source>
</evidence>
<proteinExistence type="inferred from homology"/>
<dbReference type="AlphaFoldDB" id="A0A165L638"/>
<dbReference type="InParanoid" id="A0A165L638"/>
<dbReference type="SUPFAM" id="SSF51419">
    <property type="entry name" value="PLP-binding barrel"/>
    <property type="match status" value="1"/>
</dbReference>
<dbReference type="InterPro" id="IPR022653">
    <property type="entry name" value="De-COase2_pyr-phos_BS"/>
</dbReference>
<dbReference type="PANTHER" id="PTHR11482:SF6">
    <property type="entry name" value="ORNITHINE DECARBOXYLASE 1-RELATED"/>
    <property type="match status" value="1"/>
</dbReference>
<gene>
    <name evidence="11" type="ORF">EXIGLDRAFT_730617</name>
</gene>
<keyword evidence="4" id="KW-0456">Lyase</keyword>
<evidence type="ECO:0000256" key="4">
    <source>
        <dbReference type="ARBA" id="ARBA00023239"/>
    </source>
</evidence>